<keyword evidence="2" id="KW-0812">Transmembrane</keyword>
<gene>
    <name evidence="3" type="ORF">BG006_005174</name>
</gene>
<evidence type="ECO:0000313" key="3">
    <source>
        <dbReference type="EMBL" id="KAF9331969.1"/>
    </source>
</evidence>
<dbReference type="Proteomes" id="UP000696485">
    <property type="component" value="Unassembled WGS sequence"/>
</dbReference>
<feature type="compositionally biased region" description="Low complexity" evidence="1">
    <location>
        <begin position="254"/>
        <end position="276"/>
    </location>
</feature>
<accession>A0A9P5SKR4</accession>
<feature type="compositionally biased region" description="Basic and acidic residues" evidence="1">
    <location>
        <begin position="175"/>
        <end position="191"/>
    </location>
</feature>
<feature type="compositionally biased region" description="Polar residues" evidence="1">
    <location>
        <begin position="208"/>
        <end position="219"/>
    </location>
</feature>
<dbReference type="EMBL" id="JAAAUY010000290">
    <property type="protein sequence ID" value="KAF9331969.1"/>
    <property type="molecule type" value="Genomic_DNA"/>
</dbReference>
<feature type="transmembrane region" description="Helical" evidence="2">
    <location>
        <begin position="85"/>
        <end position="106"/>
    </location>
</feature>
<protein>
    <submittedName>
        <fullName evidence="3">Uncharacterized protein</fullName>
    </submittedName>
</protein>
<feature type="region of interest" description="Disordered" evidence="1">
    <location>
        <begin position="1"/>
        <end position="25"/>
    </location>
</feature>
<evidence type="ECO:0000256" key="1">
    <source>
        <dbReference type="SAM" id="MobiDB-lite"/>
    </source>
</evidence>
<sequence>MSTLTKGTATPSATSTAKPAPTQPTVDYIIPGGNAATGNETIYNLPTGTNPFPYPSGLSQGAGGPNDPNYTRPTDDSTTDNSGNIGMIVGITVAGVAVLAMVGLLVQRFRSSSRTNTLNSHQTHSRPKHNQTGVADRGNNMNMNDEERGGERVKLAKSFTIRKPPSVYVDDDHELDQTGHPRYKSDSDARNHPYYGDRSPGLIEYELSDTSGQKHSPSSVAERKRYVEQQQRKVMDEYEMFNPHRDQPPPSPYPASQSSAPSYMTAAPLSPTTTPSMGGRSPRVNHPSQAHSPFGMPLQDDYKY</sequence>
<feature type="region of interest" description="Disordered" evidence="1">
    <location>
        <begin position="115"/>
        <end position="151"/>
    </location>
</feature>
<keyword evidence="4" id="KW-1185">Reference proteome</keyword>
<keyword evidence="2" id="KW-1133">Transmembrane helix</keyword>
<proteinExistence type="predicted"/>
<feature type="region of interest" description="Disordered" evidence="1">
    <location>
        <begin position="208"/>
        <end position="227"/>
    </location>
</feature>
<comment type="caution">
    <text evidence="3">The sequence shown here is derived from an EMBL/GenBank/DDBJ whole genome shotgun (WGS) entry which is preliminary data.</text>
</comment>
<evidence type="ECO:0000256" key="2">
    <source>
        <dbReference type="SAM" id="Phobius"/>
    </source>
</evidence>
<evidence type="ECO:0000313" key="4">
    <source>
        <dbReference type="Proteomes" id="UP000696485"/>
    </source>
</evidence>
<dbReference type="AlphaFoldDB" id="A0A9P5SKR4"/>
<keyword evidence="2" id="KW-0472">Membrane</keyword>
<feature type="region of interest" description="Disordered" evidence="1">
    <location>
        <begin position="240"/>
        <end position="304"/>
    </location>
</feature>
<feature type="region of interest" description="Disordered" evidence="1">
    <location>
        <begin position="164"/>
        <end position="202"/>
    </location>
</feature>
<reference evidence="3" key="1">
    <citation type="journal article" date="2020" name="Fungal Divers.">
        <title>Resolving the Mortierellaceae phylogeny through synthesis of multi-gene phylogenetics and phylogenomics.</title>
        <authorList>
            <person name="Vandepol N."/>
            <person name="Liber J."/>
            <person name="Desiro A."/>
            <person name="Na H."/>
            <person name="Kennedy M."/>
            <person name="Barry K."/>
            <person name="Grigoriev I.V."/>
            <person name="Miller A.N."/>
            <person name="O'Donnell K."/>
            <person name="Stajich J.E."/>
            <person name="Bonito G."/>
        </authorList>
    </citation>
    <scope>NUCLEOTIDE SEQUENCE</scope>
    <source>
        <strain evidence="3">NVP1</strain>
    </source>
</reference>
<organism evidence="3 4">
    <name type="scientific">Podila minutissima</name>
    <dbReference type="NCBI Taxonomy" id="64525"/>
    <lineage>
        <taxon>Eukaryota</taxon>
        <taxon>Fungi</taxon>
        <taxon>Fungi incertae sedis</taxon>
        <taxon>Mucoromycota</taxon>
        <taxon>Mortierellomycotina</taxon>
        <taxon>Mortierellomycetes</taxon>
        <taxon>Mortierellales</taxon>
        <taxon>Mortierellaceae</taxon>
        <taxon>Podila</taxon>
    </lineage>
</organism>
<feature type="region of interest" description="Disordered" evidence="1">
    <location>
        <begin position="47"/>
        <end position="81"/>
    </location>
</feature>
<name>A0A9P5SKR4_9FUNG</name>